<dbReference type="Pfam" id="PF00126">
    <property type="entry name" value="HTH_1"/>
    <property type="match status" value="1"/>
</dbReference>
<dbReference type="InterPro" id="IPR000847">
    <property type="entry name" value="LysR_HTH_N"/>
</dbReference>
<comment type="similarity">
    <text evidence="1">Belongs to the LysR transcriptional regulatory family.</text>
</comment>
<dbReference type="Gene3D" id="1.10.10.10">
    <property type="entry name" value="Winged helix-like DNA-binding domain superfamily/Winged helix DNA-binding domain"/>
    <property type="match status" value="1"/>
</dbReference>
<dbReference type="InterPro" id="IPR036388">
    <property type="entry name" value="WH-like_DNA-bd_sf"/>
</dbReference>
<protein>
    <recommendedName>
        <fullName evidence="5">HTH lysR-type domain-containing protein</fullName>
    </recommendedName>
</protein>
<dbReference type="AlphaFoldDB" id="A0A0X8E4H3"/>
<organism evidence="6 7">
    <name type="scientific">Microterricola viridarii</name>
    <dbReference type="NCBI Taxonomy" id="412690"/>
    <lineage>
        <taxon>Bacteria</taxon>
        <taxon>Bacillati</taxon>
        <taxon>Actinomycetota</taxon>
        <taxon>Actinomycetes</taxon>
        <taxon>Micrococcales</taxon>
        <taxon>Microbacteriaceae</taxon>
        <taxon>Microterricola</taxon>
    </lineage>
</organism>
<evidence type="ECO:0000313" key="7">
    <source>
        <dbReference type="Proteomes" id="UP000058305"/>
    </source>
</evidence>
<dbReference type="Pfam" id="PF03466">
    <property type="entry name" value="LysR_substrate"/>
    <property type="match status" value="1"/>
</dbReference>
<dbReference type="OrthoDB" id="3461141at2"/>
<dbReference type="GO" id="GO:0003700">
    <property type="term" value="F:DNA-binding transcription factor activity"/>
    <property type="evidence" value="ECO:0007669"/>
    <property type="project" value="InterPro"/>
</dbReference>
<keyword evidence="3" id="KW-0238">DNA-binding</keyword>
<dbReference type="PROSITE" id="PS50931">
    <property type="entry name" value="HTH_LYSR"/>
    <property type="match status" value="1"/>
</dbReference>
<dbReference type="PANTHER" id="PTHR30346">
    <property type="entry name" value="TRANSCRIPTIONAL DUAL REGULATOR HCAR-RELATED"/>
    <property type="match status" value="1"/>
</dbReference>
<evidence type="ECO:0000256" key="2">
    <source>
        <dbReference type="ARBA" id="ARBA00023015"/>
    </source>
</evidence>
<keyword evidence="4" id="KW-0804">Transcription</keyword>
<evidence type="ECO:0000313" key="6">
    <source>
        <dbReference type="EMBL" id="AMB59382.1"/>
    </source>
</evidence>
<feature type="domain" description="HTH lysR-type" evidence="5">
    <location>
        <begin position="6"/>
        <end position="64"/>
    </location>
</feature>
<sequence>MENHPFTIRQLEYFEAVATHGSLSTAAAQCHVTASGLAIALDELERNLGVQLFIRRKAKGATLTPLGAGLLPEVRMLLGNAGTLAAHALEAGDSVGGRLAVGCYPALSPFYLPSILEDFARAHPALELEFVEAPAPELHELLLQGNIEVALMYSADISRELAHDPVREYLPHVIVAASSPLAERASLSLAELAELPLIALDLPPSKQNTERLFARAGLRPRMSHSSLNFELVRCLVGRDLGYSILYQRPRGDLSYDGHRVVSVPLADTVETSTVGLARTAGSRMTRRTEALLEHLRAAPGAPLHSSPANTG</sequence>
<dbReference type="SUPFAM" id="SSF53850">
    <property type="entry name" value="Periplasmic binding protein-like II"/>
    <property type="match status" value="1"/>
</dbReference>
<dbReference type="GO" id="GO:0032993">
    <property type="term" value="C:protein-DNA complex"/>
    <property type="evidence" value="ECO:0007669"/>
    <property type="project" value="TreeGrafter"/>
</dbReference>
<dbReference type="Gene3D" id="3.40.190.10">
    <property type="entry name" value="Periplasmic binding protein-like II"/>
    <property type="match status" value="2"/>
</dbReference>
<evidence type="ECO:0000256" key="4">
    <source>
        <dbReference type="ARBA" id="ARBA00023163"/>
    </source>
</evidence>
<dbReference type="PANTHER" id="PTHR30346:SF0">
    <property type="entry name" value="HCA OPERON TRANSCRIPTIONAL ACTIVATOR HCAR"/>
    <property type="match status" value="1"/>
</dbReference>
<accession>A0A0X8E4H3</accession>
<name>A0A0X8E4H3_9MICO</name>
<evidence type="ECO:0000259" key="5">
    <source>
        <dbReference type="PROSITE" id="PS50931"/>
    </source>
</evidence>
<dbReference type="KEGG" id="mvd:AWU67_11510"/>
<dbReference type="InterPro" id="IPR036390">
    <property type="entry name" value="WH_DNA-bd_sf"/>
</dbReference>
<evidence type="ECO:0000256" key="1">
    <source>
        <dbReference type="ARBA" id="ARBA00009437"/>
    </source>
</evidence>
<dbReference type="GO" id="GO:0003677">
    <property type="term" value="F:DNA binding"/>
    <property type="evidence" value="ECO:0007669"/>
    <property type="project" value="UniProtKB-KW"/>
</dbReference>
<keyword evidence="7" id="KW-1185">Reference proteome</keyword>
<dbReference type="EMBL" id="CP014145">
    <property type="protein sequence ID" value="AMB59382.1"/>
    <property type="molecule type" value="Genomic_DNA"/>
</dbReference>
<dbReference type="RefSeq" id="WP_067229085.1">
    <property type="nucleotide sequence ID" value="NZ_CP014145.1"/>
</dbReference>
<proteinExistence type="inferred from homology"/>
<evidence type="ECO:0000256" key="3">
    <source>
        <dbReference type="ARBA" id="ARBA00023125"/>
    </source>
</evidence>
<reference evidence="7" key="2">
    <citation type="submission" date="2016-01" db="EMBL/GenBank/DDBJ databases">
        <title>First complete genome sequence of a species in the genus Microterricola, an extremophilic cold active enzyme producing strain ERGS5:02 isolated from Sikkim Himalaya.</title>
        <authorList>
            <person name="Kumar R."/>
            <person name="Singh D."/>
            <person name="Swarnkar M.K."/>
        </authorList>
    </citation>
    <scope>NUCLEOTIDE SEQUENCE [LARGE SCALE GENOMIC DNA]</scope>
    <source>
        <strain evidence="7">ERGS5:02</strain>
    </source>
</reference>
<keyword evidence="2" id="KW-0805">Transcription regulation</keyword>
<dbReference type="InterPro" id="IPR005119">
    <property type="entry name" value="LysR_subst-bd"/>
</dbReference>
<dbReference type="Proteomes" id="UP000058305">
    <property type="component" value="Chromosome"/>
</dbReference>
<reference evidence="6 7" key="1">
    <citation type="journal article" date="2016" name="J. Biotechnol.">
        <title>First complete genome sequence of a species in the genus Microterricola, an extremophilic cold active enzyme producing bacterial strain ERGS5:02 isolated from Sikkim Himalaya.</title>
        <authorList>
            <person name="Himanshu"/>
            <person name="Swarnkar M.K."/>
            <person name="Singh D."/>
            <person name="Kumar R."/>
        </authorList>
    </citation>
    <scope>NUCLEOTIDE SEQUENCE [LARGE SCALE GENOMIC DNA]</scope>
    <source>
        <strain evidence="6 7">ERGS5:02</strain>
    </source>
</reference>
<gene>
    <name evidence="6" type="ORF">AWU67_11510</name>
</gene>
<dbReference type="SUPFAM" id="SSF46785">
    <property type="entry name" value="Winged helix' DNA-binding domain"/>
    <property type="match status" value="1"/>
</dbReference>